<evidence type="ECO:0000313" key="2">
    <source>
        <dbReference type="Proteomes" id="UP001257914"/>
    </source>
</evidence>
<keyword evidence="2" id="KW-1185">Reference proteome</keyword>
<dbReference type="Proteomes" id="UP001257914">
    <property type="component" value="Unassembled WGS sequence"/>
</dbReference>
<name>A0ABU3R390_9GAMM</name>
<evidence type="ECO:0000313" key="1">
    <source>
        <dbReference type="EMBL" id="MDU0114135.1"/>
    </source>
</evidence>
<dbReference type="RefSeq" id="WP_315947744.1">
    <property type="nucleotide sequence ID" value="NZ_JAWCUA010000010.1"/>
</dbReference>
<organism evidence="1 2">
    <name type="scientific">Psychrosphaera aquimarina</name>
    <dbReference type="NCBI Taxonomy" id="2044854"/>
    <lineage>
        <taxon>Bacteria</taxon>
        <taxon>Pseudomonadati</taxon>
        <taxon>Pseudomonadota</taxon>
        <taxon>Gammaproteobacteria</taxon>
        <taxon>Alteromonadales</taxon>
        <taxon>Pseudoalteromonadaceae</taxon>
        <taxon>Psychrosphaera</taxon>
    </lineage>
</organism>
<protein>
    <submittedName>
        <fullName evidence="1">Thioesterase family protein</fullName>
        <ecNumber evidence="1">3.1.2.-</ecNumber>
    </submittedName>
</protein>
<gene>
    <name evidence="1" type="ORF">RT723_14265</name>
</gene>
<comment type="caution">
    <text evidence="1">The sequence shown here is derived from an EMBL/GenBank/DDBJ whole genome shotgun (WGS) entry which is preliminary data.</text>
</comment>
<accession>A0ABU3R390</accession>
<proteinExistence type="predicted"/>
<dbReference type="Pfam" id="PF13279">
    <property type="entry name" value="4HBT_2"/>
    <property type="match status" value="1"/>
</dbReference>
<dbReference type="GO" id="GO:0016787">
    <property type="term" value="F:hydrolase activity"/>
    <property type="evidence" value="ECO:0007669"/>
    <property type="project" value="UniProtKB-KW"/>
</dbReference>
<dbReference type="EC" id="3.1.2.-" evidence="1"/>
<reference evidence="1 2" key="1">
    <citation type="submission" date="2023-10" db="EMBL/GenBank/DDBJ databases">
        <title>Psychrosphaera aquimaarina strain SW33 isolated from seawater.</title>
        <authorList>
            <person name="Bayburt H."/>
            <person name="Kim J.M."/>
            <person name="Choi B.J."/>
            <person name="Jeon C.O."/>
        </authorList>
    </citation>
    <scope>NUCLEOTIDE SEQUENCE [LARGE SCALE GENOMIC DNA]</scope>
    <source>
        <strain evidence="1 2">KCTC 52743</strain>
    </source>
</reference>
<dbReference type="CDD" id="cd00586">
    <property type="entry name" value="4HBT"/>
    <property type="match status" value="1"/>
</dbReference>
<keyword evidence="1" id="KW-0378">Hydrolase</keyword>
<dbReference type="EMBL" id="JAWCUA010000010">
    <property type="protein sequence ID" value="MDU0114135.1"/>
    <property type="molecule type" value="Genomic_DNA"/>
</dbReference>
<dbReference type="SUPFAM" id="SSF54637">
    <property type="entry name" value="Thioesterase/thiol ester dehydrase-isomerase"/>
    <property type="match status" value="1"/>
</dbReference>
<dbReference type="Gene3D" id="3.10.129.10">
    <property type="entry name" value="Hotdog Thioesterase"/>
    <property type="match status" value="1"/>
</dbReference>
<sequence length="131" mass="15027">MFTMKQQPRFSETDALGHINNTVIPVWFESARDPVFRIFNASLDLNSWNLIIAKIEVNYSAQIQYQAQVEIRTSIKKVGNSSFSVFQQVFQADQCVAFGECIMVKFDYVTNKSAAITDEEKVELNKHLLEL</sequence>
<dbReference type="InterPro" id="IPR029069">
    <property type="entry name" value="HotDog_dom_sf"/>
</dbReference>